<feature type="domain" description="GB1/RHD3-type G" evidence="8">
    <location>
        <begin position="314"/>
        <end position="554"/>
    </location>
</feature>
<keyword evidence="2" id="KW-0547">Nucleotide-binding</keyword>
<dbReference type="GO" id="GO:0045087">
    <property type="term" value="P:innate immune response"/>
    <property type="evidence" value="ECO:0007669"/>
    <property type="project" value="UniProtKB-KW"/>
</dbReference>
<dbReference type="PROSITE" id="PS51715">
    <property type="entry name" value="G_GB1_RHD3"/>
    <property type="match status" value="1"/>
</dbReference>
<dbReference type="Gene3D" id="3.40.50.300">
    <property type="entry name" value="P-loop containing nucleotide triphosphate hydrolases"/>
    <property type="match status" value="2"/>
</dbReference>
<dbReference type="SUPFAM" id="SSF52540">
    <property type="entry name" value="P-loop containing nucleoside triphosphate hydrolases"/>
    <property type="match status" value="1"/>
</dbReference>
<dbReference type="GO" id="GO:0005525">
    <property type="term" value="F:GTP binding"/>
    <property type="evidence" value="ECO:0007669"/>
    <property type="project" value="UniProtKB-KW"/>
</dbReference>
<evidence type="ECO:0000256" key="2">
    <source>
        <dbReference type="ARBA" id="ARBA00022741"/>
    </source>
</evidence>
<evidence type="ECO:0000259" key="8">
    <source>
        <dbReference type="PROSITE" id="PS51715"/>
    </source>
</evidence>
<dbReference type="SUPFAM" id="SSF48340">
    <property type="entry name" value="Interferon-induced guanylate-binding protein 1 (GBP1), C-terminal domain"/>
    <property type="match status" value="1"/>
</dbReference>
<accession>A0A2P4SV41</accession>
<dbReference type="AlphaFoldDB" id="A0A2P4SV41"/>
<organism evidence="9 10">
    <name type="scientific">Bambusicola thoracicus</name>
    <name type="common">Chinese bamboo-partridge</name>
    <name type="synonym">Perdix thoracica</name>
    <dbReference type="NCBI Taxonomy" id="9083"/>
    <lineage>
        <taxon>Eukaryota</taxon>
        <taxon>Metazoa</taxon>
        <taxon>Chordata</taxon>
        <taxon>Craniata</taxon>
        <taxon>Vertebrata</taxon>
        <taxon>Euteleostomi</taxon>
        <taxon>Archelosauria</taxon>
        <taxon>Archosauria</taxon>
        <taxon>Dinosauria</taxon>
        <taxon>Saurischia</taxon>
        <taxon>Theropoda</taxon>
        <taxon>Coelurosauria</taxon>
        <taxon>Aves</taxon>
        <taxon>Neognathae</taxon>
        <taxon>Galloanserae</taxon>
        <taxon>Galliformes</taxon>
        <taxon>Phasianidae</taxon>
        <taxon>Perdicinae</taxon>
        <taxon>Bambusicola</taxon>
    </lineage>
</organism>
<dbReference type="InterPro" id="IPR027417">
    <property type="entry name" value="P-loop_NTPase"/>
</dbReference>
<dbReference type="Pfam" id="PF02263">
    <property type="entry name" value="GBP"/>
    <property type="match status" value="1"/>
</dbReference>
<keyword evidence="4" id="KW-0391">Immunity</keyword>
<evidence type="ECO:0000256" key="6">
    <source>
        <dbReference type="PROSITE-ProRule" id="PRU01052"/>
    </source>
</evidence>
<dbReference type="EMBL" id="PPHD01021320">
    <property type="protein sequence ID" value="POI27981.1"/>
    <property type="molecule type" value="Genomic_DNA"/>
</dbReference>
<keyword evidence="1" id="KW-0399">Innate immunity</keyword>
<dbReference type="InterPro" id="IPR037684">
    <property type="entry name" value="GBP_C"/>
</dbReference>
<evidence type="ECO:0000256" key="1">
    <source>
        <dbReference type="ARBA" id="ARBA00022588"/>
    </source>
</evidence>
<evidence type="ECO:0000256" key="3">
    <source>
        <dbReference type="ARBA" id="ARBA00022801"/>
    </source>
</evidence>
<protein>
    <recommendedName>
        <fullName evidence="8">GB1/RHD3-type G domain-containing protein</fullName>
    </recommendedName>
</protein>
<dbReference type="CDD" id="cd01851">
    <property type="entry name" value="GBP"/>
    <property type="match status" value="1"/>
</dbReference>
<dbReference type="Proteomes" id="UP000237246">
    <property type="component" value="Unassembled WGS sequence"/>
</dbReference>
<keyword evidence="10" id="KW-1185">Reference proteome</keyword>
<evidence type="ECO:0000256" key="7">
    <source>
        <dbReference type="SAM" id="Coils"/>
    </source>
</evidence>
<dbReference type="PANTHER" id="PTHR10751">
    <property type="entry name" value="GUANYLATE BINDING PROTEIN"/>
    <property type="match status" value="1"/>
</dbReference>
<dbReference type="Gene3D" id="1.20.1000.10">
    <property type="entry name" value="Guanylate-binding protein, C-terminal domain"/>
    <property type="match status" value="1"/>
</dbReference>
<proteinExistence type="inferred from homology"/>
<sequence>MRRRPHPKWPDRDLLLLHAGGFLGGEEPEDGAGLQLFILQLLLASVLVYGSDDGGGDAQDQLEQLTYAQAVLRHLRLLDEEDEEDEDPLLRFVLPPFVWSLRSTAPAPESEDVLEAEDHKLEAALGRPLGPVARCVLMLFPEQKLFRVADSNAEGLTQLCTHLLGCNPKTEPGGAYVGGAYLAALAERAVDAMQGDAVLRIGRLCQEAKEMAQQETGDKWPKGTNFWQDDTFLKNKDTSDTIPQPDDIFRATTSPWHDDTDGDTTLQPEDAAWVEAPSPHPLSPMPAPLCLVDNSDGNKLSLKPEALAVLRGITQPVVVVAIAGPYRTGKSFLMNRLAKRRTGFPLGPTVQAETKGIWMWCLPHPRQAGVALVLLDTEGLGDPNKGDSNNDAWIFTLALLFSSTLVYNTMGTIDQQGLDQLRLVTELTNHIRVRVDDPNSAAAAAEFSRVFPSFVWAVRDFTLQLRKGEHPLTEDEYLDDALSLKPGNGRMVQERNEMRRCLRAFFIHRKLFVLERPTTDANLARLEEVREDELQPRFRQQADAFCQHIWGKAPVKMLPGGRQVTGTMLASLVEKYVATIVKGEVPCVESAVTALARAKNTEAVAEAVAEYRKGMEQDLVLPTDSRAVLVDVHQRWERRAVTLFLSHAFADNERTFQCQLMRELEAAKEEFCQRNEKASEQRCQAVLRELWQHVERRLHCGDYAAPGGAQLFQDDLDHVLEEYKWWPEKGVKADAVLEVFLREKEPLAQALHATDAHLVMMERQREAAAAKEAAAREAEVACLKEQQRSLEEHCRQLEERLLEEQRLRLKEQNRMLEHRMKVTVLCGGTSMLWLCHGFQCYAKEHQMLIEEGYKREAKAMQLQIEQLQEEKKSIEKPSWISSAVDLLGSVASFFLPGHLVYNSLGITDQQGQEQLQYPAGAGGELG</sequence>
<keyword evidence="5" id="KW-0342">GTP-binding</keyword>
<evidence type="ECO:0000313" key="9">
    <source>
        <dbReference type="EMBL" id="POI27981.1"/>
    </source>
</evidence>
<evidence type="ECO:0000256" key="5">
    <source>
        <dbReference type="ARBA" id="ARBA00023134"/>
    </source>
</evidence>
<keyword evidence="7" id="KW-0175">Coiled coil</keyword>
<dbReference type="InterPro" id="IPR036543">
    <property type="entry name" value="Guanylate-bd_C_sf"/>
</dbReference>
<dbReference type="InterPro" id="IPR003191">
    <property type="entry name" value="Guanylate-bd/ATL_C"/>
</dbReference>
<comment type="similarity">
    <text evidence="6">Belongs to the TRAFAC class dynamin-like GTPase superfamily. GB1/RHD3 GTPase family.</text>
</comment>
<feature type="coiled-coil region" evidence="7">
    <location>
        <begin position="761"/>
        <end position="819"/>
    </location>
</feature>
<keyword evidence="3" id="KW-0378">Hydrolase</keyword>
<comment type="caution">
    <text evidence="9">The sequence shown here is derived from an EMBL/GenBank/DDBJ whole genome shotgun (WGS) entry which is preliminary data.</text>
</comment>
<feature type="coiled-coil region" evidence="7">
    <location>
        <begin position="850"/>
        <end position="877"/>
    </location>
</feature>
<reference evidence="9 10" key="1">
    <citation type="submission" date="2018-01" db="EMBL/GenBank/DDBJ databases">
        <title>Comparison of the Chinese Bamboo Partridge and Red Junglefowl genome sequences highlights the importance of demography in genome evolution.</title>
        <authorList>
            <person name="Tiley G.P."/>
            <person name="Kimball R.T."/>
            <person name="Braun E.L."/>
            <person name="Burleigh J.G."/>
        </authorList>
    </citation>
    <scope>NUCLEOTIDE SEQUENCE [LARGE SCALE GENOMIC DNA]</scope>
    <source>
        <strain evidence="9">RTK389</strain>
        <tissue evidence="9">Blood</tissue>
    </source>
</reference>
<dbReference type="CDD" id="cd16269">
    <property type="entry name" value="GBP_C"/>
    <property type="match status" value="1"/>
</dbReference>
<name>A0A2P4SV41_BAMTH</name>
<dbReference type="FunFam" id="3.40.50.300:FF:002581">
    <property type="entry name" value="Guanylate-binding protein 4"/>
    <property type="match status" value="1"/>
</dbReference>
<gene>
    <name evidence="9" type="ORF">CIB84_008269</name>
</gene>
<evidence type="ECO:0000256" key="4">
    <source>
        <dbReference type="ARBA" id="ARBA00022859"/>
    </source>
</evidence>
<dbReference type="InterPro" id="IPR030386">
    <property type="entry name" value="G_GB1_RHD3_dom"/>
</dbReference>
<dbReference type="GO" id="GO:0003924">
    <property type="term" value="F:GTPase activity"/>
    <property type="evidence" value="ECO:0007669"/>
    <property type="project" value="InterPro"/>
</dbReference>
<dbReference type="OrthoDB" id="2135133at2759"/>
<dbReference type="InterPro" id="IPR015894">
    <property type="entry name" value="Guanylate-bd_N"/>
</dbReference>
<evidence type="ECO:0000313" key="10">
    <source>
        <dbReference type="Proteomes" id="UP000237246"/>
    </source>
</evidence>
<dbReference type="Pfam" id="PF02841">
    <property type="entry name" value="GBP_C"/>
    <property type="match status" value="1"/>
</dbReference>